<protein>
    <submittedName>
        <fullName evidence="2">Uncharacterized protein</fullName>
    </submittedName>
</protein>
<sequence>MAPTMTLQNSQTQNPAPHHRQSPGSAMAKPPPMGHASNQKLPRRSSKPIINWLQRKLVGSVRARRLDASDSSDLAVSELGAIPPTPDKPRARISSAPSPSPTAAGHNGTVRNTISLADEDDMPRASPLNHADDASSYHYSDNASFRSGQEADDDASMRPLPPSSPPSPSPSRSSSSYMSDPRTFRSLAASTKPTTLLSIDMHGGGGGMAHIAQAPAPTPVHLARLQTHGRNVSTQTNPGVHSSGASITFSTLPPDVIESRPSSLLAPSAAVQAPLHTSHHPRNNPRPSSPPMDNASVLTLASSAFGIPGAPTRVESSLRSAPLSARGPADSLSYFGAASLIDGDTASQYVAGFDERLDERDMDASVRALRPRSSRRGSWESEMSRWSARGPLGTPSVARDPSLWTKTEELGADVDDAESVKSASATHQDGVSVAGGKEEVTAQATTPLLGHLSLTTEEKAVGEIGKEQAQGASAHSSDSSSAVTPPAVQQQEEPTLFIPAEKARQSFATETGVEESSVVAKSGESRSEHHPDTTSGAAPRPDMGSVPSALSAAPSPAQES</sequence>
<feature type="compositionally biased region" description="Low complexity" evidence="1">
    <location>
        <begin position="545"/>
        <end position="560"/>
    </location>
</feature>
<feature type="compositionally biased region" description="Low complexity" evidence="1">
    <location>
        <begin position="170"/>
        <end position="181"/>
    </location>
</feature>
<dbReference type="Proteomes" id="UP000305067">
    <property type="component" value="Unassembled WGS sequence"/>
</dbReference>
<feature type="region of interest" description="Disordered" evidence="1">
    <location>
        <begin position="1"/>
        <end position="49"/>
    </location>
</feature>
<dbReference type="OrthoDB" id="3269047at2759"/>
<feature type="region of interest" description="Disordered" evidence="1">
    <location>
        <begin position="62"/>
        <end position="182"/>
    </location>
</feature>
<feature type="compositionally biased region" description="Polar residues" evidence="1">
    <location>
        <begin position="1"/>
        <end position="15"/>
    </location>
</feature>
<feature type="region of interest" description="Disordered" evidence="1">
    <location>
        <begin position="459"/>
        <end position="560"/>
    </location>
</feature>
<evidence type="ECO:0000256" key="1">
    <source>
        <dbReference type="SAM" id="MobiDB-lite"/>
    </source>
</evidence>
<feature type="compositionally biased region" description="Polar residues" evidence="1">
    <location>
        <begin position="137"/>
        <end position="147"/>
    </location>
</feature>
<feature type="region of interest" description="Disordered" evidence="1">
    <location>
        <begin position="414"/>
        <end position="435"/>
    </location>
</feature>
<reference evidence="2 3" key="1">
    <citation type="journal article" date="2019" name="Nat. Ecol. Evol.">
        <title>Megaphylogeny resolves global patterns of mushroom evolution.</title>
        <authorList>
            <person name="Varga T."/>
            <person name="Krizsan K."/>
            <person name="Foldi C."/>
            <person name="Dima B."/>
            <person name="Sanchez-Garcia M."/>
            <person name="Sanchez-Ramirez S."/>
            <person name="Szollosi G.J."/>
            <person name="Szarkandi J.G."/>
            <person name="Papp V."/>
            <person name="Albert L."/>
            <person name="Andreopoulos W."/>
            <person name="Angelini C."/>
            <person name="Antonin V."/>
            <person name="Barry K.W."/>
            <person name="Bougher N.L."/>
            <person name="Buchanan P."/>
            <person name="Buyck B."/>
            <person name="Bense V."/>
            <person name="Catcheside P."/>
            <person name="Chovatia M."/>
            <person name="Cooper J."/>
            <person name="Damon W."/>
            <person name="Desjardin D."/>
            <person name="Finy P."/>
            <person name="Geml J."/>
            <person name="Haridas S."/>
            <person name="Hughes K."/>
            <person name="Justo A."/>
            <person name="Karasinski D."/>
            <person name="Kautmanova I."/>
            <person name="Kiss B."/>
            <person name="Kocsube S."/>
            <person name="Kotiranta H."/>
            <person name="LaButti K.M."/>
            <person name="Lechner B.E."/>
            <person name="Liimatainen K."/>
            <person name="Lipzen A."/>
            <person name="Lukacs Z."/>
            <person name="Mihaltcheva S."/>
            <person name="Morgado L.N."/>
            <person name="Niskanen T."/>
            <person name="Noordeloos M.E."/>
            <person name="Ohm R.A."/>
            <person name="Ortiz-Santana B."/>
            <person name="Ovrebo C."/>
            <person name="Racz N."/>
            <person name="Riley R."/>
            <person name="Savchenko A."/>
            <person name="Shiryaev A."/>
            <person name="Soop K."/>
            <person name="Spirin V."/>
            <person name="Szebenyi C."/>
            <person name="Tomsovsky M."/>
            <person name="Tulloss R.E."/>
            <person name="Uehling J."/>
            <person name="Grigoriev I.V."/>
            <person name="Vagvolgyi C."/>
            <person name="Papp T."/>
            <person name="Martin F.M."/>
            <person name="Miettinen O."/>
            <person name="Hibbett D.S."/>
            <person name="Nagy L.G."/>
        </authorList>
    </citation>
    <scope>NUCLEOTIDE SEQUENCE [LARGE SCALE GENOMIC DNA]</scope>
    <source>
        <strain evidence="2 3">CBS 309.79</strain>
    </source>
</reference>
<feature type="compositionally biased region" description="Low complexity" evidence="1">
    <location>
        <begin position="92"/>
        <end position="104"/>
    </location>
</feature>
<feature type="compositionally biased region" description="Basic and acidic residues" evidence="1">
    <location>
        <begin position="523"/>
        <end position="532"/>
    </location>
</feature>
<dbReference type="EMBL" id="ML178828">
    <property type="protein sequence ID" value="TFL00562.1"/>
    <property type="molecule type" value="Genomic_DNA"/>
</dbReference>
<dbReference type="AlphaFoldDB" id="A0A5C3QFR5"/>
<gene>
    <name evidence="2" type="ORF">BDV98DRAFT_569213</name>
</gene>
<feature type="region of interest" description="Disordered" evidence="1">
    <location>
        <begin position="258"/>
        <end position="295"/>
    </location>
</feature>
<feature type="region of interest" description="Disordered" evidence="1">
    <location>
        <begin position="372"/>
        <end position="402"/>
    </location>
</feature>
<feature type="compositionally biased region" description="Pro residues" evidence="1">
    <location>
        <begin position="159"/>
        <end position="169"/>
    </location>
</feature>
<evidence type="ECO:0000313" key="2">
    <source>
        <dbReference type="EMBL" id="TFL00562.1"/>
    </source>
</evidence>
<keyword evidence="3" id="KW-1185">Reference proteome</keyword>
<evidence type="ECO:0000313" key="3">
    <source>
        <dbReference type="Proteomes" id="UP000305067"/>
    </source>
</evidence>
<feature type="compositionally biased region" description="Low complexity" evidence="1">
    <location>
        <begin position="472"/>
        <end position="482"/>
    </location>
</feature>
<organism evidence="2 3">
    <name type="scientific">Pterulicium gracile</name>
    <dbReference type="NCBI Taxonomy" id="1884261"/>
    <lineage>
        <taxon>Eukaryota</taxon>
        <taxon>Fungi</taxon>
        <taxon>Dikarya</taxon>
        <taxon>Basidiomycota</taxon>
        <taxon>Agaricomycotina</taxon>
        <taxon>Agaricomycetes</taxon>
        <taxon>Agaricomycetidae</taxon>
        <taxon>Agaricales</taxon>
        <taxon>Pleurotineae</taxon>
        <taxon>Pterulaceae</taxon>
        <taxon>Pterulicium</taxon>
    </lineage>
</organism>
<accession>A0A5C3QFR5</accession>
<feature type="compositionally biased region" description="Low complexity" evidence="1">
    <location>
        <begin position="261"/>
        <end position="275"/>
    </location>
</feature>
<name>A0A5C3QFR5_9AGAR</name>
<proteinExistence type="predicted"/>